<sequence>MTRIENYIAGEAKPVKAYAPSFNPYNQETIAEYPLSGAADVDNAVASANRALRDWRRLSFRQRGEYLDKIASEIEQRSEAIAQAITLSGGKPISEARFDVLDSIDCYRYYAKLARAQDSQQNAVVETEADDLSSRTRREPVGVVALITPWNFPTVTTSWKLAPALAAGCTVVLKPSEITPLPESYLAEICAAVDLPAGVVNITYGAGETGAELVRHPDVRKVSFTGSTETGGRIAAAVAADIKNLSLELGGKSSIIVCEDADLELATSAVIGGIFFNNGQICSATSRLLVHESIAPALLERLAAEVAGMKPSDPSAEDAVLGPLACKAQFDKVSSYLQIAKEEGLNALTGGGTFAHPSCELMIEPTIYTDVPASSRLWNEEIFGPVLCCRIFGSDEEAIREANNCEYGLAATIISSDETRADNLAFELEAGHIWINTDQRVLAETSWGGMKKSGIGRELGPWGLAAFTEIKHITKPSGV</sequence>
<dbReference type="OrthoDB" id="9812625at2"/>
<dbReference type="InterPro" id="IPR016160">
    <property type="entry name" value="Ald_DH_CS_CYS"/>
</dbReference>
<dbReference type="Gene3D" id="3.40.605.10">
    <property type="entry name" value="Aldehyde Dehydrogenase, Chain A, domain 1"/>
    <property type="match status" value="1"/>
</dbReference>
<dbReference type="PANTHER" id="PTHR42804:SF1">
    <property type="entry name" value="ALDEHYDE DEHYDROGENASE-RELATED"/>
    <property type="match status" value="1"/>
</dbReference>
<dbReference type="InterPro" id="IPR016161">
    <property type="entry name" value="Ald_DH/histidinol_DH"/>
</dbReference>
<accession>A0A1H6C9C8</accession>
<dbReference type="Gene3D" id="3.40.309.10">
    <property type="entry name" value="Aldehyde Dehydrogenase, Chain A, domain 2"/>
    <property type="match status" value="1"/>
</dbReference>
<dbReference type="EMBL" id="FNVQ01000003">
    <property type="protein sequence ID" value="SEG69571.1"/>
    <property type="molecule type" value="Genomic_DNA"/>
</dbReference>
<organism evidence="6 7">
    <name type="scientific">Marinobacterium lutimaris</name>
    <dbReference type="NCBI Taxonomy" id="568106"/>
    <lineage>
        <taxon>Bacteria</taxon>
        <taxon>Pseudomonadati</taxon>
        <taxon>Pseudomonadota</taxon>
        <taxon>Gammaproteobacteria</taxon>
        <taxon>Oceanospirillales</taxon>
        <taxon>Oceanospirillaceae</taxon>
        <taxon>Marinobacterium</taxon>
    </lineage>
</organism>
<dbReference type="PROSITE" id="PS00070">
    <property type="entry name" value="ALDEHYDE_DEHYDR_CYS"/>
    <property type="match status" value="1"/>
</dbReference>
<proteinExistence type="inferred from homology"/>
<dbReference type="PANTHER" id="PTHR42804">
    <property type="entry name" value="ALDEHYDE DEHYDROGENASE"/>
    <property type="match status" value="1"/>
</dbReference>
<reference evidence="6 7" key="1">
    <citation type="submission" date="2016-10" db="EMBL/GenBank/DDBJ databases">
        <authorList>
            <person name="de Groot N.N."/>
        </authorList>
    </citation>
    <scope>NUCLEOTIDE SEQUENCE [LARGE SCALE GENOMIC DNA]</scope>
    <source>
        <strain evidence="6 7">DSM 22012</strain>
    </source>
</reference>
<evidence type="ECO:0000256" key="2">
    <source>
        <dbReference type="ARBA" id="ARBA00023002"/>
    </source>
</evidence>
<keyword evidence="2" id="KW-0560">Oxidoreductase</keyword>
<evidence type="ECO:0000256" key="1">
    <source>
        <dbReference type="ARBA" id="ARBA00009986"/>
    </source>
</evidence>
<dbReference type="FunFam" id="3.40.605.10:FF:000007">
    <property type="entry name" value="NAD/NADP-dependent betaine aldehyde dehydrogenase"/>
    <property type="match status" value="1"/>
</dbReference>
<gene>
    <name evidence="6" type="ORF">SAMN05444390_103301</name>
</gene>
<feature type="domain" description="Aldehyde dehydrogenase" evidence="5">
    <location>
        <begin position="19"/>
        <end position="473"/>
    </location>
</feature>
<evidence type="ECO:0000259" key="5">
    <source>
        <dbReference type="Pfam" id="PF00171"/>
    </source>
</evidence>
<protein>
    <recommendedName>
        <fullName evidence="3">aldehyde dehydrogenase (NAD(+))</fullName>
        <ecNumber evidence="3">1.2.1.3</ecNumber>
    </recommendedName>
</protein>
<dbReference type="RefSeq" id="WP_104004141.1">
    <property type="nucleotide sequence ID" value="NZ_FNVQ01000003.1"/>
</dbReference>
<dbReference type="InterPro" id="IPR015590">
    <property type="entry name" value="Aldehyde_DH_dom"/>
</dbReference>
<dbReference type="SUPFAM" id="SSF53720">
    <property type="entry name" value="ALDH-like"/>
    <property type="match status" value="1"/>
</dbReference>
<dbReference type="GO" id="GO:0004029">
    <property type="term" value="F:aldehyde dehydrogenase (NAD+) activity"/>
    <property type="evidence" value="ECO:0007669"/>
    <property type="project" value="UniProtKB-EC"/>
</dbReference>
<evidence type="ECO:0000313" key="6">
    <source>
        <dbReference type="EMBL" id="SEG69571.1"/>
    </source>
</evidence>
<evidence type="ECO:0000313" key="7">
    <source>
        <dbReference type="Proteomes" id="UP000236745"/>
    </source>
</evidence>
<comment type="catalytic activity">
    <reaction evidence="4">
        <text>an aldehyde + NAD(+) + H2O = a carboxylate + NADH + 2 H(+)</text>
        <dbReference type="Rhea" id="RHEA:16185"/>
        <dbReference type="ChEBI" id="CHEBI:15377"/>
        <dbReference type="ChEBI" id="CHEBI:15378"/>
        <dbReference type="ChEBI" id="CHEBI:17478"/>
        <dbReference type="ChEBI" id="CHEBI:29067"/>
        <dbReference type="ChEBI" id="CHEBI:57540"/>
        <dbReference type="ChEBI" id="CHEBI:57945"/>
        <dbReference type="EC" id="1.2.1.3"/>
    </reaction>
</comment>
<dbReference type="Pfam" id="PF00171">
    <property type="entry name" value="Aldedh"/>
    <property type="match status" value="1"/>
</dbReference>
<comment type="similarity">
    <text evidence="1">Belongs to the aldehyde dehydrogenase family.</text>
</comment>
<dbReference type="InterPro" id="IPR016163">
    <property type="entry name" value="Ald_DH_C"/>
</dbReference>
<dbReference type="FunFam" id="3.40.309.10:FF:000012">
    <property type="entry name" value="Betaine aldehyde dehydrogenase"/>
    <property type="match status" value="1"/>
</dbReference>
<keyword evidence="7" id="KW-1185">Reference proteome</keyword>
<dbReference type="EC" id="1.2.1.3" evidence="3"/>
<dbReference type="AlphaFoldDB" id="A0A1H6C9C8"/>
<evidence type="ECO:0000256" key="4">
    <source>
        <dbReference type="ARBA" id="ARBA00049194"/>
    </source>
</evidence>
<evidence type="ECO:0000256" key="3">
    <source>
        <dbReference type="ARBA" id="ARBA00024226"/>
    </source>
</evidence>
<dbReference type="InterPro" id="IPR016162">
    <property type="entry name" value="Ald_DH_N"/>
</dbReference>
<dbReference type="Proteomes" id="UP000236745">
    <property type="component" value="Unassembled WGS sequence"/>
</dbReference>
<name>A0A1H6C9C8_9GAMM</name>